<organism evidence="2 3">
    <name type="scientific">Microvirga subterranea</name>
    <dbReference type="NCBI Taxonomy" id="186651"/>
    <lineage>
        <taxon>Bacteria</taxon>
        <taxon>Pseudomonadati</taxon>
        <taxon>Pseudomonadota</taxon>
        <taxon>Alphaproteobacteria</taxon>
        <taxon>Hyphomicrobiales</taxon>
        <taxon>Methylobacteriaceae</taxon>
        <taxon>Microvirga</taxon>
    </lineage>
</organism>
<evidence type="ECO:0008006" key="4">
    <source>
        <dbReference type="Google" id="ProtNLM"/>
    </source>
</evidence>
<name>A0A370HSQ0_9HYPH</name>
<accession>A0A370HSQ0</accession>
<keyword evidence="1" id="KW-0812">Transmembrane</keyword>
<feature type="transmembrane region" description="Helical" evidence="1">
    <location>
        <begin position="111"/>
        <end position="131"/>
    </location>
</feature>
<evidence type="ECO:0000313" key="2">
    <source>
        <dbReference type="EMBL" id="RDI59984.1"/>
    </source>
</evidence>
<dbReference type="OrthoDB" id="9790409at2"/>
<feature type="transmembrane region" description="Helical" evidence="1">
    <location>
        <begin position="41"/>
        <end position="60"/>
    </location>
</feature>
<sequence length="153" mass="15714">MAIILSAFASGLIFGLGLVISQMINPAKVLAFLDIFGRWDPSLAFVMGGAVAVSALGYAYSRSRGAPVLAPRLDVPSRRDVDPRLLTGAAIFGLGWGLVGLCPGPALVDLVAGPWTIFVFVTAMVAGLLLARISLPSGPPQQLLGETAPAADG</sequence>
<keyword evidence="3" id="KW-1185">Reference proteome</keyword>
<dbReference type="Proteomes" id="UP000254925">
    <property type="component" value="Unassembled WGS sequence"/>
</dbReference>
<dbReference type="RefSeq" id="WP_114769701.1">
    <property type="nucleotide sequence ID" value="NZ_QQBB01000003.1"/>
</dbReference>
<comment type="caution">
    <text evidence="2">The sequence shown here is derived from an EMBL/GenBank/DDBJ whole genome shotgun (WGS) entry which is preliminary data.</text>
</comment>
<proteinExistence type="predicted"/>
<feature type="transmembrane region" description="Helical" evidence="1">
    <location>
        <begin position="81"/>
        <end position="99"/>
    </location>
</feature>
<dbReference type="InterPro" id="IPR046513">
    <property type="entry name" value="DUF6691"/>
</dbReference>
<keyword evidence="1" id="KW-0472">Membrane</keyword>
<protein>
    <recommendedName>
        <fullName evidence="4">Sulphur transport domain-containing protein</fullName>
    </recommendedName>
</protein>
<reference evidence="2 3" key="1">
    <citation type="submission" date="2018-07" db="EMBL/GenBank/DDBJ databases">
        <title>Genomic Encyclopedia of Type Strains, Phase IV (KMG-IV): sequencing the most valuable type-strain genomes for metagenomic binning, comparative biology and taxonomic classification.</title>
        <authorList>
            <person name="Goeker M."/>
        </authorList>
    </citation>
    <scope>NUCLEOTIDE SEQUENCE [LARGE SCALE GENOMIC DNA]</scope>
    <source>
        <strain evidence="2 3">DSM 14364</strain>
    </source>
</reference>
<dbReference type="EMBL" id="QQBB01000003">
    <property type="protein sequence ID" value="RDI59984.1"/>
    <property type="molecule type" value="Genomic_DNA"/>
</dbReference>
<keyword evidence="1" id="KW-1133">Transmembrane helix</keyword>
<evidence type="ECO:0000256" key="1">
    <source>
        <dbReference type="SAM" id="Phobius"/>
    </source>
</evidence>
<gene>
    <name evidence="2" type="ORF">DES45_103242</name>
</gene>
<evidence type="ECO:0000313" key="3">
    <source>
        <dbReference type="Proteomes" id="UP000254925"/>
    </source>
</evidence>
<dbReference type="AlphaFoldDB" id="A0A370HSQ0"/>
<dbReference type="Pfam" id="PF20398">
    <property type="entry name" value="DUF6691"/>
    <property type="match status" value="1"/>
</dbReference>